<accession>A0AAN6Z2E6</accession>
<keyword evidence="2" id="KW-1185">Reference proteome</keyword>
<dbReference type="GeneID" id="87824337"/>
<dbReference type="RefSeq" id="XP_062646597.1">
    <property type="nucleotide sequence ID" value="XM_062787567.1"/>
</dbReference>
<reference evidence="1" key="1">
    <citation type="journal article" date="2023" name="Mol. Phylogenet. Evol.">
        <title>Genome-scale phylogeny and comparative genomics of the fungal order Sordariales.</title>
        <authorList>
            <person name="Hensen N."/>
            <person name="Bonometti L."/>
            <person name="Westerberg I."/>
            <person name="Brannstrom I.O."/>
            <person name="Guillou S."/>
            <person name="Cros-Aarteil S."/>
            <person name="Calhoun S."/>
            <person name="Haridas S."/>
            <person name="Kuo A."/>
            <person name="Mondo S."/>
            <person name="Pangilinan J."/>
            <person name="Riley R."/>
            <person name="LaButti K."/>
            <person name="Andreopoulos B."/>
            <person name="Lipzen A."/>
            <person name="Chen C."/>
            <person name="Yan M."/>
            <person name="Daum C."/>
            <person name="Ng V."/>
            <person name="Clum A."/>
            <person name="Steindorff A."/>
            <person name="Ohm R.A."/>
            <person name="Martin F."/>
            <person name="Silar P."/>
            <person name="Natvig D.O."/>
            <person name="Lalanne C."/>
            <person name="Gautier V."/>
            <person name="Ament-Velasquez S.L."/>
            <person name="Kruys A."/>
            <person name="Hutchinson M.I."/>
            <person name="Powell A.J."/>
            <person name="Barry K."/>
            <person name="Miller A.N."/>
            <person name="Grigoriev I.V."/>
            <person name="Debuchy R."/>
            <person name="Gladieux P."/>
            <person name="Hiltunen Thoren M."/>
            <person name="Johannesson H."/>
        </authorList>
    </citation>
    <scope>NUCLEOTIDE SEQUENCE</scope>
    <source>
        <strain evidence="1">CBS 731.68</strain>
    </source>
</reference>
<proteinExistence type="predicted"/>
<evidence type="ECO:0000313" key="2">
    <source>
        <dbReference type="Proteomes" id="UP001302602"/>
    </source>
</evidence>
<reference evidence="1" key="2">
    <citation type="submission" date="2023-05" db="EMBL/GenBank/DDBJ databases">
        <authorList>
            <consortium name="Lawrence Berkeley National Laboratory"/>
            <person name="Steindorff A."/>
            <person name="Hensen N."/>
            <person name="Bonometti L."/>
            <person name="Westerberg I."/>
            <person name="Brannstrom I.O."/>
            <person name="Guillou S."/>
            <person name="Cros-Aarteil S."/>
            <person name="Calhoun S."/>
            <person name="Haridas S."/>
            <person name="Kuo A."/>
            <person name="Mondo S."/>
            <person name="Pangilinan J."/>
            <person name="Riley R."/>
            <person name="Labutti K."/>
            <person name="Andreopoulos B."/>
            <person name="Lipzen A."/>
            <person name="Chen C."/>
            <person name="Yanf M."/>
            <person name="Daum C."/>
            <person name="Ng V."/>
            <person name="Clum A."/>
            <person name="Ohm R."/>
            <person name="Martin F."/>
            <person name="Silar P."/>
            <person name="Natvig D."/>
            <person name="Lalanne C."/>
            <person name="Gautier V."/>
            <person name="Ament-Velasquez S.L."/>
            <person name="Kruys A."/>
            <person name="Hutchinson M.I."/>
            <person name="Powell A.J."/>
            <person name="Barry K."/>
            <person name="Miller A.N."/>
            <person name="Grigoriev I.V."/>
            <person name="Debuchy R."/>
            <person name="Gladieux P."/>
            <person name="Thoren M.H."/>
            <person name="Johannesson H."/>
        </authorList>
    </citation>
    <scope>NUCLEOTIDE SEQUENCE</scope>
    <source>
        <strain evidence="1">CBS 731.68</strain>
    </source>
</reference>
<name>A0AAN6Z2E6_9PEZI</name>
<dbReference type="AlphaFoldDB" id="A0AAN6Z2E6"/>
<dbReference type="EMBL" id="MU853230">
    <property type="protein sequence ID" value="KAK4122826.1"/>
    <property type="molecule type" value="Genomic_DNA"/>
</dbReference>
<evidence type="ECO:0000313" key="1">
    <source>
        <dbReference type="EMBL" id="KAK4122826.1"/>
    </source>
</evidence>
<protein>
    <submittedName>
        <fullName evidence="1">Uncharacterized protein</fullName>
    </submittedName>
</protein>
<gene>
    <name evidence="1" type="ORF">N657DRAFT_481345</name>
</gene>
<organism evidence="1 2">
    <name type="scientific">Parathielavia appendiculata</name>
    <dbReference type="NCBI Taxonomy" id="2587402"/>
    <lineage>
        <taxon>Eukaryota</taxon>
        <taxon>Fungi</taxon>
        <taxon>Dikarya</taxon>
        <taxon>Ascomycota</taxon>
        <taxon>Pezizomycotina</taxon>
        <taxon>Sordariomycetes</taxon>
        <taxon>Sordariomycetidae</taxon>
        <taxon>Sordariales</taxon>
        <taxon>Chaetomiaceae</taxon>
        <taxon>Parathielavia</taxon>
    </lineage>
</organism>
<sequence>MALFLEGPGRPERTPRRRLGWVILLVWARKGRDASNGQTVLIGTRERVGFSQGSGLHEGCRIVNVTRGWVLSCIAPRVVTGWSRRGCWGNMSPQTGTARSLV</sequence>
<comment type="caution">
    <text evidence="1">The sequence shown here is derived from an EMBL/GenBank/DDBJ whole genome shotgun (WGS) entry which is preliminary data.</text>
</comment>
<dbReference type="Proteomes" id="UP001302602">
    <property type="component" value="Unassembled WGS sequence"/>
</dbReference>